<dbReference type="AlphaFoldDB" id="A0A6A1W1D8"/>
<name>A0A6A1W1D8_9ROSI</name>
<protein>
    <submittedName>
        <fullName evidence="2">Auxin response factor 18</fullName>
    </submittedName>
</protein>
<dbReference type="Proteomes" id="UP000516437">
    <property type="component" value="Chromosome 3"/>
</dbReference>
<gene>
    <name evidence="2" type="ORF">CJ030_MR3G026573</name>
</gene>
<feature type="region of interest" description="Disordered" evidence="1">
    <location>
        <begin position="127"/>
        <end position="146"/>
    </location>
</feature>
<evidence type="ECO:0000256" key="1">
    <source>
        <dbReference type="SAM" id="MobiDB-lite"/>
    </source>
</evidence>
<proteinExistence type="predicted"/>
<accession>A0A6A1W1D8</accession>
<keyword evidence="3" id="KW-1185">Reference proteome</keyword>
<evidence type="ECO:0000313" key="3">
    <source>
        <dbReference type="Proteomes" id="UP000516437"/>
    </source>
</evidence>
<reference evidence="2 3" key="1">
    <citation type="journal article" date="2019" name="Plant Biotechnol. J.">
        <title>The red bayberry genome and genetic basis of sex determination.</title>
        <authorList>
            <person name="Jia H.M."/>
            <person name="Jia H.J."/>
            <person name="Cai Q.L."/>
            <person name="Wang Y."/>
            <person name="Zhao H.B."/>
            <person name="Yang W.F."/>
            <person name="Wang G.Y."/>
            <person name="Li Y.H."/>
            <person name="Zhan D.L."/>
            <person name="Shen Y.T."/>
            <person name="Niu Q.F."/>
            <person name="Chang L."/>
            <person name="Qiu J."/>
            <person name="Zhao L."/>
            <person name="Xie H.B."/>
            <person name="Fu W.Y."/>
            <person name="Jin J."/>
            <person name="Li X.W."/>
            <person name="Jiao Y."/>
            <person name="Zhou C.C."/>
            <person name="Tu T."/>
            <person name="Chai C.Y."/>
            <person name="Gao J.L."/>
            <person name="Fan L.J."/>
            <person name="van de Weg E."/>
            <person name="Wang J.Y."/>
            <person name="Gao Z.S."/>
        </authorList>
    </citation>
    <scope>NUCLEOTIDE SEQUENCE [LARGE SCALE GENOMIC DNA]</scope>
    <source>
        <tissue evidence="2">Leaves</tissue>
    </source>
</reference>
<comment type="caution">
    <text evidence="2">The sequence shown here is derived from an EMBL/GenBank/DDBJ whole genome shotgun (WGS) entry which is preliminary data.</text>
</comment>
<evidence type="ECO:0000313" key="2">
    <source>
        <dbReference type="EMBL" id="KAB1218693.1"/>
    </source>
</evidence>
<sequence length="146" mass="15888">MLCPAYRRTQLSTVIPPAFRVREGCCKTAHKIVAGIQGARHAQFGISSDLHNNKLQSSLFPIGFQQRDHDAPPPRVPCGKFMDSAEKNGISCLLTIGNSNQNLKEENEIKTPHIVLFGQLILTEQQISKSSSGDTTGNSLSDGSLK</sequence>
<dbReference type="EMBL" id="RXIC02000021">
    <property type="protein sequence ID" value="KAB1218693.1"/>
    <property type="molecule type" value="Genomic_DNA"/>
</dbReference>
<dbReference type="OrthoDB" id="10635554at2759"/>
<organism evidence="2 3">
    <name type="scientific">Morella rubra</name>
    <name type="common">Chinese bayberry</name>
    <dbReference type="NCBI Taxonomy" id="262757"/>
    <lineage>
        <taxon>Eukaryota</taxon>
        <taxon>Viridiplantae</taxon>
        <taxon>Streptophyta</taxon>
        <taxon>Embryophyta</taxon>
        <taxon>Tracheophyta</taxon>
        <taxon>Spermatophyta</taxon>
        <taxon>Magnoliopsida</taxon>
        <taxon>eudicotyledons</taxon>
        <taxon>Gunneridae</taxon>
        <taxon>Pentapetalae</taxon>
        <taxon>rosids</taxon>
        <taxon>fabids</taxon>
        <taxon>Fagales</taxon>
        <taxon>Myricaceae</taxon>
        <taxon>Morella</taxon>
    </lineage>
</organism>